<dbReference type="GO" id="GO:0005506">
    <property type="term" value="F:iron ion binding"/>
    <property type="evidence" value="ECO:0007669"/>
    <property type="project" value="UniProtKB-ARBA"/>
</dbReference>
<dbReference type="eggNOG" id="COG5285">
    <property type="taxonomic scope" value="Bacteria"/>
</dbReference>
<protein>
    <submittedName>
        <fullName evidence="2">Phytanoyl-CoA dioxygenase</fullName>
    </submittedName>
</protein>
<gene>
    <name evidence="2" type="ordered locus">Plabr_2051</name>
</gene>
<keyword evidence="2" id="KW-0223">Dioxygenase</keyword>
<dbReference type="EMBL" id="CP002546">
    <property type="protein sequence ID" value="ADY59655.1"/>
    <property type="molecule type" value="Genomic_DNA"/>
</dbReference>
<dbReference type="PANTHER" id="PTHR20883">
    <property type="entry name" value="PHYTANOYL-COA DIOXYGENASE DOMAIN CONTAINING 1"/>
    <property type="match status" value="1"/>
</dbReference>
<dbReference type="Proteomes" id="UP000006860">
    <property type="component" value="Chromosome"/>
</dbReference>
<dbReference type="Gene3D" id="2.60.120.620">
    <property type="entry name" value="q2cbj1_9rhob like domain"/>
    <property type="match status" value="1"/>
</dbReference>
<evidence type="ECO:0000313" key="3">
    <source>
        <dbReference type="Proteomes" id="UP000006860"/>
    </source>
</evidence>
<dbReference type="GO" id="GO:0016706">
    <property type="term" value="F:2-oxoglutarate-dependent dioxygenase activity"/>
    <property type="evidence" value="ECO:0007669"/>
    <property type="project" value="UniProtKB-ARBA"/>
</dbReference>
<reference evidence="3" key="1">
    <citation type="submission" date="2011-02" db="EMBL/GenBank/DDBJ databases">
        <title>The complete genome of Planctomyces brasiliensis DSM 5305.</title>
        <authorList>
            <person name="Lucas S."/>
            <person name="Copeland A."/>
            <person name="Lapidus A."/>
            <person name="Bruce D."/>
            <person name="Goodwin L."/>
            <person name="Pitluck S."/>
            <person name="Kyrpides N."/>
            <person name="Mavromatis K."/>
            <person name="Pagani I."/>
            <person name="Ivanova N."/>
            <person name="Ovchinnikova G."/>
            <person name="Lu M."/>
            <person name="Detter J.C."/>
            <person name="Han C."/>
            <person name="Land M."/>
            <person name="Hauser L."/>
            <person name="Markowitz V."/>
            <person name="Cheng J.-F."/>
            <person name="Hugenholtz P."/>
            <person name="Woyke T."/>
            <person name="Wu D."/>
            <person name="Tindall B."/>
            <person name="Pomrenke H.G."/>
            <person name="Brambilla E."/>
            <person name="Klenk H.-P."/>
            <person name="Eisen J.A."/>
        </authorList>
    </citation>
    <scope>NUCLEOTIDE SEQUENCE [LARGE SCALE GENOMIC DNA]</scope>
    <source>
        <strain evidence="3">ATCC 49424 / DSM 5305 / JCM 21570 / IAM 15109 / NBRC 103401 / IFAM 1448</strain>
    </source>
</reference>
<dbReference type="Pfam" id="PF05721">
    <property type="entry name" value="PhyH"/>
    <property type="match status" value="1"/>
</dbReference>
<dbReference type="PANTHER" id="PTHR20883:SF48">
    <property type="entry name" value="ECTOINE DIOXYGENASE"/>
    <property type="match status" value="1"/>
</dbReference>
<organism evidence="2 3">
    <name type="scientific">Rubinisphaera brasiliensis (strain ATCC 49424 / DSM 5305 / JCM 21570 / IAM 15109 / NBRC 103401 / IFAM 1448)</name>
    <name type="common">Planctomyces brasiliensis</name>
    <dbReference type="NCBI Taxonomy" id="756272"/>
    <lineage>
        <taxon>Bacteria</taxon>
        <taxon>Pseudomonadati</taxon>
        <taxon>Planctomycetota</taxon>
        <taxon>Planctomycetia</taxon>
        <taxon>Planctomycetales</taxon>
        <taxon>Planctomycetaceae</taxon>
        <taxon>Rubinisphaera</taxon>
    </lineage>
</organism>
<dbReference type="RefSeq" id="WP_013628380.1">
    <property type="nucleotide sequence ID" value="NC_015174.1"/>
</dbReference>
<dbReference type="AlphaFoldDB" id="F0SIM7"/>
<sequence length="267" mass="30455">MTSSSISTGSSSLTGEDLLTQFREEGYLIVRNFAPEELTERMRRISLADVTALREPIEYEVDVQYPGSPESLDAPGGRTCRRLRQALSRDPVFSDWVSYPPLVQILQRLLGSPVSCPLAHHNCVMTKHPRYSSETGWHRDLRFWNYEQPELVNVWLALGDEFPENGCLKLLPGTHRMTFEADRLDEKRFLRTDHPANQPLLEKTVYAELRRGDILLFHAQTFHAATRNFGDETKYSAVFTFHGPQNRPIPGSKSASFPELILPEVID</sequence>
<dbReference type="InterPro" id="IPR008775">
    <property type="entry name" value="Phytyl_CoA_dOase-like"/>
</dbReference>
<dbReference type="KEGG" id="pbs:Plabr_2051"/>
<proteinExistence type="predicted"/>
<dbReference type="SUPFAM" id="SSF51197">
    <property type="entry name" value="Clavaminate synthase-like"/>
    <property type="match status" value="1"/>
</dbReference>
<keyword evidence="2" id="KW-0560">Oxidoreductase</keyword>
<keyword evidence="3" id="KW-1185">Reference proteome</keyword>
<name>F0SIM7_RUBBR</name>
<accession>F0SIM7</accession>
<evidence type="ECO:0000256" key="1">
    <source>
        <dbReference type="ARBA" id="ARBA00001954"/>
    </source>
</evidence>
<comment type="cofactor">
    <cofactor evidence="1">
        <name>Fe(2+)</name>
        <dbReference type="ChEBI" id="CHEBI:29033"/>
    </cofactor>
</comment>
<evidence type="ECO:0000313" key="2">
    <source>
        <dbReference type="EMBL" id="ADY59655.1"/>
    </source>
</evidence>
<dbReference type="STRING" id="756272.Plabr_2051"/>
<dbReference type="HOGENOM" id="CLU_048953_3_0_0"/>